<feature type="domain" description="Fibrinogen C-terminal" evidence="6">
    <location>
        <begin position="108"/>
        <end position="165"/>
    </location>
</feature>
<dbReference type="OrthoDB" id="5971203at2759"/>
<dbReference type="GeneID" id="116298173"/>
<dbReference type="InterPro" id="IPR002181">
    <property type="entry name" value="Fibrinogen_a/b/g_C_dom"/>
</dbReference>
<dbReference type="PROSITE" id="PS51406">
    <property type="entry name" value="FIBRINOGEN_C_2"/>
    <property type="match status" value="1"/>
</dbReference>
<feature type="chain" id="PRO_5027695338" evidence="5">
    <location>
        <begin position="22"/>
        <end position="324"/>
    </location>
</feature>
<dbReference type="Pfam" id="PF00147">
    <property type="entry name" value="Fibrinogen_C"/>
    <property type="match status" value="1"/>
</dbReference>
<organism evidence="7 8">
    <name type="scientific">Actinia tenebrosa</name>
    <name type="common">Australian red waratah sea anemone</name>
    <dbReference type="NCBI Taxonomy" id="6105"/>
    <lineage>
        <taxon>Eukaryota</taxon>
        <taxon>Metazoa</taxon>
        <taxon>Cnidaria</taxon>
        <taxon>Anthozoa</taxon>
        <taxon>Hexacorallia</taxon>
        <taxon>Actiniaria</taxon>
        <taxon>Actiniidae</taxon>
        <taxon>Actinia</taxon>
    </lineage>
</organism>
<dbReference type="InterPro" id="IPR014716">
    <property type="entry name" value="Fibrinogen_a/b/g_C_1"/>
</dbReference>
<sequence length="324" mass="36576">MKRQLVFAFVLFLLKHKVTYATMWPTQRYSELNVYLQGFTPESSKVETIFACYTKCEDNIHCASINMNLTNKTCELKYSTKTRHPENIVSQQSTIYMEIRDDNAGPGSRPDIPITSCKKLKEDDSQAKSGVYWMKFNEPSSAPFQVFCDMTTDRGGWTLVYSYRILQLSIFKVKSNAVTPIPNWPVYTSSGAWVPQSTTTPLNESSYSAMNYVLWKKIGKEFLLKPNITNWVACVEGTGSLVNWVEGRVTCRVVKAITPTCTTVAPNMFKLHSCGPGLLFNTNFYIFLEGRTNDCWPVHDPCGTASPDNHLTNVTNPGGAIYIR</sequence>
<dbReference type="GO" id="GO:0046872">
    <property type="term" value="F:metal ion binding"/>
    <property type="evidence" value="ECO:0007669"/>
    <property type="project" value="UniProtKB-KW"/>
</dbReference>
<accession>A0A6P8IAW7</accession>
<evidence type="ECO:0000256" key="2">
    <source>
        <dbReference type="ARBA" id="ARBA00022734"/>
    </source>
</evidence>
<keyword evidence="4" id="KW-1015">Disulfide bond</keyword>
<dbReference type="RefSeq" id="XP_031562412.1">
    <property type="nucleotide sequence ID" value="XM_031706552.1"/>
</dbReference>
<gene>
    <name evidence="8" type="primary">LOC116298173</name>
</gene>
<dbReference type="PANTHER" id="PTHR16146">
    <property type="entry name" value="INTELECTIN"/>
    <property type="match status" value="1"/>
</dbReference>
<evidence type="ECO:0000313" key="8">
    <source>
        <dbReference type="RefSeq" id="XP_031562412.1"/>
    </source>
</evidence>
<evidence type="ECO:0000256" key="5">
    <source>
        <dbReference type="SAM" id="SignalP"/>
    </source>
</evidence>
<dbReference type="GO" id="GO:0005615">
    <property type="term" value="C:extracellular space"/>
    <property type="evidence" value="ECO:0007669"/>
    <property type="project" value="TreeGrafter"/>
</dbReference>
<keyword evidence="2" id="KW-0430">Lectin</keyword>
<dbReference type="Pfam" id="PF00024">
    <property type="entry name" value="PAN_1"/>
    <property type="match status" value="1"/>
</dbReference>
<proteinExistence type="predicted"/>
<dbReference type="InterPro" id="IPR003609">
    <property type="entry name" value="Pan_app"/>
</dbReference>
<dbReference type="Gene3D" id="3.90.215.10">
    <property type="entry name" value="Gamma Fibrinogen, chain A, domain 1"/>
    <property type="match status" value="1"/>
</dbReference>
<dbReference type="Gene3D" id="3.50.4.10">
    <property type="entry name" value="Hepatocyte Growth Factor"/>
    <property type="match status" value="1"/>
</dbReference>
<dbReference type="InterPro" id="IPR036056">
    <property type="entry name" value="Fibrinogen-like_C"/>
</dbReference>
<evidence type="ECO:0000256" key="1">
    <source>
        <dbReference type="ARBA" id="ARBA00022723"/>
    </source>
</evidence>
<dbReference type="Proteomes" id="UP000515163">
    <property type="component" value="Unplaced"/>
</dbReference>
<dbReference type="AlphaFoldDB" id="A0A6P8IAW7"/>
<keyword evidence="5" id="KW-0732">Signal</keyword>
<evidence type="ECO:0000259" key="6">
    <source>
        <dbReference type="PROSITE" id="PS51406"/>
    </source>
</evidence>
<dbReference type="NCBIfam" id="NF040941">
    <property type="entry name" value="GGGWT_bact"/>
    <property type="match status" value="1"/>
</dbReference>
<keyword evidence="7" id="KW-1185">Reference proteome</keyword>
<protein>
    <submittedName>
        <fullName evidence="8">Uncharacterized protein LOC116298173</fullName>
    </submittedName>
</protein>
<dbReference type="InParanoid" id="A0A6P8IAW7"/>
<evidence type="ECO:0000256" key="4">
    <source>
        <dbReference type="ARBA" id="ARBA00023157"/>
    </source>
</evidence>
<feature type="signal peptide" evidence="5">
    <location>
        <begin position="1"/>
        <end position="21"/>
    </location>
</feature>
<dbReference type="SUPFAM" id="SSF56496">
    <property type="entry name" value="Fibrinogen C-terminal domain-like"/>
    <property type="match status" value="1"/>
</dbReference>
<evidence type="ECO:0000313" key="7">
    <source>
        <dbReference type="Proteomes" id="UP000515163"/>
    </source>
</evidence>
<keyword evidence="3" id="KW-0106">Calcium</keyword>
<reference evidence="8" key="1">
    <citation type="submission" date="2025-08" db="UniProtKB">
        <authorList>
            <consortium name="RefSeq"/>
        </authorList>
    </citation>
    <scope>IDENTIFICATION</scope>
    <source>
        <tissue evidence="8">Tentacle</tissue>
    </source>
</reference>
<keyword evidence="1" id="KW-0479">Metal-binding</keyword>
<dbReference type="PANTHER" id="PTHR16146:SF46">
    <property type="entry name" value="INTELECTIN-1A-RELATED"/>
    <property type="match status" value="1"/>
</dbReference>
<evidence type="ECO:0000256" key="3">
    <source>
        <dbReference type="ARBA" id="ARBA00022837"/>
    </source>
</evidence>
<dbReference type="KEGG" id="aten:116298173"/>
<name>A0A6P8IAW7_ACTTE</name>
<dbReference type="GO" id="GO:0070492">
    <property type="term" value="F:oligosaccharide binding"/>
    <property type="evidence" value="ECO:0007669"/>
    <property type="project" value="TreeGrafter"/>
</dbReference>